<dbReference type="AlphaFoldDB" id="A0A4S8LIA2"/>
<feature type="compositionally biased region" description="Low complexity" evidence="1">
    <location>
        <begin position="630"/>
        <end position="641"/>
    </location>
</feature>
<feature type="compositionally biased region" description="Basic and acidic residues" evidence="1">
    <location>
        <begin position="168"/>
        <end position="177"/>
    </location>
</feature>
<organism evidence="3 4">
    <name type="scientific">Dendrothele bispora (strain CBS 962.96)</name>
    <dbReference type="NCBI Taxonomy" id="1314807"/>
    <lineage>
        <taxon>Eukaryota</taxon>
        <taxon>Fungi</taxon>
        <taxon>Dikarya</taxon>
        <taxon>Basidiomycota</taxon>
        <taxon>Agaricomycotina</taxon>
        <taxon>Agaricomycetes</taxon>
        <taxon>Agaricomycetidae</taxon>
        <taxon>Agaricales</taxon>
        <taxon>Agaricales incertae sedis</taxon>
        <taxon>Dendrothele</taxon>
    </lineage>
</organism>
<evidence type="ECO:0000313" key="3">
    <source>
        <dbReference type="EMBL" id="THU88809.1"/>
    </source>
</evidence>
<feature type="compositionally biased region" description="Polar residues" evidence="1">
    <location>
        <begin position="619"/>
        <end position="629"/>
    </location>
</feature>
<protein>
    <recommendedName>
        <fullName evidence="2">DUF6532 domain-containing protein</fullName>
    </recommendedName>
</protein>
<sequence>MASRRSGKTSTADGRLPVVDNAPVEEETVASKTRSRKRRKEAIDNEKQTAEQKSSQQQPPPKRAKALPANKQAATSRPAIANKPPTQGKREGRKNAVPTLPVKATAKQVSKATAANRRGKPPVIHGSDSEEGPEAEVQPKRQSASKDRQEDSEIDEENEENDDIGMLEDERGADQDASRFLAQEAPHFTRDSTGGGEGRTYGRTYVDHDDNRLLGYTSRPETSTRSSSPFDWASIPPASDGEGFTSGPNDANSSDEDDPEDEQPIVVPPKKLSKKRKEKLAEELPVVSEKNLPTSHSHSATNASLAAGHEQQGSEANVELESKWHARTNIVLDSYTPTTRTFTISLTSQNTEIKAVIDKTLKYGTLMLISDDGHCGLSITGLKALAYSALISAAEDEGYDGEYDIADRLERGDSRKYKDPLIKYVCQRISLERKKLKDGLSATIFAALDIDHSPDGIEKAGDLLRQSNYIYPLLSTGGYDYNQPFRHPVIVKYLSAVIFGNGKFSKYASDHKAALFKSSVPEKPLEFELPKAMLAMAGCVIHAVLLEHGKPKADNFPPPGLQTQWGTFLDIMDRMEARSKMSYHKFVHELYLRSSHSVAPATHGLSRAEILKRINFQTFDDNQPQGPENLTSASASTSALT</sequence>
<evidence type="ECO:0000313" key="4">
    <source>
        <dbReference type="Proteomes" id="UP000297245"/>
    </source>
</evidence>
<gene>
    <name evidence="3" type="ORF">K435DRAFT_865908</name>
</gene>
<dbReference type="Proteomes" id="UP000297245">
    <property type="component" value="Unassembled WGS sequence"/>
</dbReference>
<accession>A0A4S8LIA2</accession>
<keyword evidence="4" id="KW-1185">Reference proteome</keyword>
<feature type="region of interest" description="Disordered" evidence="1">
    <location>
        <begin position="1"/>
        <end position="318"/>
    </location>
</feature>
<feature type="compositionally biased region" description="Basic and acidic residues" evidence="1">
    <location>
        <begin position="41"/>
        <end position="50"/>
    </location>
</feature>
<feature type="domain" description="DUF6532" evidence="2">
    <location>
        <begin position="384"/>
        <end position="574"/>
    </location>
</feature>
<dbReference type="EMBL" id="ML179394">
    <property type="protein sequence ID" value="THU88809.1"/>
    <property type="molecule type" value="Genomic_DNA"/>
</dbReference>
<feature type="compositionally biased region" description="Low complexity" evidence="1">
    <location>
        <begin position="217"/>
        <end position="229"/>
    </location>
</feature>
<evidence type="ECO:0000256" key="1">
    <source>
        <dbReference type="SAM" id="MobiDB-lite"/>
    </source>
</evidence>
<proteinExistence type="predicted"/>
<name>A0A4S8LIA2_DENBC</name>
<evidence type="ECO:0000259" key="2">
    <source>
        <dbReference type="Pfam" id="PF20149"/>
    </source>
</evidence>
<reference evidence="3 4" key="1">
    <citation type="journal article" date="2019" name="Nat. Ecol. Evol.">
        <title>Megaphylogeny resolves global patterns of mushroom evolution.</title>
        <authorList>
            <person name="Varga T."/>
            <person name="Krizsan K."/>
            <person name="Foldi C."/>
            <person name="Dima B."/>
            <person name="Sanchez-Garcia M."/>
            <person name="Sanchez-Ramirez S."/>
            <person name="Szollosi G.J."/>
            <person name="Szarkandi J.G."/>
            <person name="Papp V."/>
            <person name="Albert L."/>
            <person name="Andreopoulos W."/>
            <person name="Angelini C."/>
            <person name="Antonin V."/>
            <person name="Barry K.W."/>
            <person name="Bougher N.L."/>
            <person name="Buchanan P."/>
            <person name="Buyck B."/>
            <person name="Bense V."/>
            <person name="Catcheside P."/>
            <person name="Chovatia M."/>
            <person name="Cooper J."/>
            <person name="Damon W."/>
            <person name="Desjardin D."/>
            <person name="Finy P."/>
            <person name="Geml J."/>
            <person name="Haridas S."/>
            <person name="Hughes K."/>
            <person name="Justo A."/>
            <person name="Karasinski D."/>
            <person name="Kautmanova I."/>
            <person name="Kiss B."/>
            <person name="Kocsube S."/>
            <person name="Kotiranta H."/>
            <person name="LaButti K.M."/>
            <person name="Lechner B.E."/>
            <person name="Liimatainen K."/>
            <person name="Lipzen A."/>
            <person name="Lukacs Z."/>
            <person name="Mihaltcheva S."/>
            <person name="Morgado L.N."/>
            <person name="Niskanen T."/>
            <person name="Noordeloos M.E."/>
            <person name="Ohm R.A."/>
            <person name="Ortiz-Santana B."/>
            <person name="Ovrebo C."/>
            <person name="Racz N."/>
            <person name="Riley R."/>
            <person name="Savchenko A."/>
            <person name="Shiryaev A."/>
            <person name="Soop K."/>
            <person name="Spirin V."/>
            <person name="Szebenyi C."/>
            <person name="Tomsovsky M."/>
            <person name="Tulloss R.E."/>
            <person name="Uehling J."/>
            <person name="Grigoriev I.V."/>
            <person name="Vagvolgyi C."/>
            <person name="Papp T."/>
            <person name="Martin F.M."/>
            <person name="Miettinen O."/>
            <person name="Hibbett D.S."/>
            <person name="Nagy L.G."/>
        </authorList>
    </citation>
    <scope>NUCLEOTIDE SEQUENCE [LARGE SCALE GENOMIC DNA]</scope>
    <source>
        <strain evidence="3 4">CBS 962.96</strain>
    </source>
</reference>
<dbReference type="Pfam" id="PF20149">
    <property type="entry name" value="DUF6532"/>
    <property type="match status" value="1"/>
</dbReference>
<feature type="compositionally biased region" description="Acidic residues" evidence="1">
    <location>
        <begin position="253"/>
        <end position="263"/>
    </location>
</feature>
<dbReference type="OrthoDB" id="3039200at2759"/>
<feature type="region of interest" description="Disordered" evidence="1">
    <location>
        <begin position="619"/>
        <end position="641"/>
    </location>
</feature>
<feature type="compositionally biased region" description="Polar residues" evidence="1">
    <location>
        <begin position="291"/>
        <end position="304"/>
    </location>
</feature>
<dbReference type="InterPro" id="IPR045341">
    <property type="entry name" value="DUF6532"/>
</dbReference>
<feature type="compositionally biased region" description="Acidic residues" evidence="1">
    <location>
        <begin position="152"/>
        <end position="167"/>
    </location>
</feature>